<keyword evidence="2 5" id="KW-0238">DNA-binding</keyword>
<dbReference type="SUPFAM" id="SSF46785">
    <property type="entry name" value="Winged helix' DNA-binding domain"/>
    <property type="match status" value="1"/>
</dbReference>
<dbReference type="SUPFAM" id="SSF48008">
    <property type="entry name" value="GntR ligand-binding domain-like"/>
    <property type="match status" value="1"/>
</dbReference>
<dbReference type="AlphaFoldDB" id="A0A841K3E6"/>
<dbReference type="InterPro" id="IPR008920">
    <property type="entry name" value="TF_FadR/GntR_C"/>
</dbReference>
<name>A0A841K3E6_9HYPH</name>
<evidence type="ECO:0000256" key="3">
    <source>
        <dbReference type="ARBA" id="ARBA00023163"/>
    </source>
</evidence>
<dbReference type="Gene3D" id="1.20.120.530">
    <property type="entry name" value="GntR ligand-binding domain-like"/>
    <property type="match status" value="1"/>
</dbReference>
<evidence type="ECO:0000256" key="1">
    <source>
        <dbReference type="ARBA" id="ARBA00023015"/>
    </source>
</evidence>
<dbReference type="Proteomes" id="UP000588017">
    <property type="component" value="Unassembled WGS sequence"/>
</dbReference>
<dbReference type="InterPro" id="IPR036388">
    <property type="entry name" value="WH-like_DNA-bd_sf"/>
</dbReference>
<dbReference type="InterPro" id="IPR036390">
    <property type="entry name" value="WH_DNA-bd_sf"/>
</dbReference>
<dbReference type="CDD" id="cd07377">
    <property type="entry name" value="WHTH_GntR"/>
    <property type="match status" value="1"/>
</dbReference>
<organism evidence="5 6">
    <name type="scientific">Chelatococcus composti</name>
    <dbReference type="NCBI Taxonomy" id="1743235"/>
    <lineage>
        <taxon>Bacteria</taxon>
        <taxon>Pseudomonadati</taxon>
        <taxon>Pseudomonadota</taxon>
        <taxon>Alphaproteobacteria</taxon>
        <taxon>Hyphomicrobiales</taxon>
        <taxon>Chelatococcaceae</taxon>
        <taxon>Chelatococcus</taxon>
    </lineage>
</organism>
<dbReference type="PANTHER" id="PTHR43537">
    <property type="entry name" value="TRANSCRIPTIONAL REGULATOR, GNTR FAMILY"/>
    <property type="match status" value="1"/>
</dbReference>
<dbReference type="InterPro" id="IPR000524">
    <property type="entry name" value="Tscrpt_reg_HTH_GntR"/>
</dbReference>
<dbReference type="GO" id="GO:0003700">
    <property type="term" value="F:DNA-binding transcription factor activity"/>
    <property type="evidence" value="ECO:0007669"/>
    <property type="project" value="InterPro"/>
</dbReference>
<proteinExistence type="predicted"/>
<dbReference type="EMBL" id="JACHEH010000001">
    <property type="protein sequence ID" value="MBB6166500.1"/>
    <property type="molecule type" value="Genomic_DNA"/>
</dbReference>
<dbReference type="GO" id="GO:0003677">
    <property type="term" value="F:DNA binding"/>
    <property type="evidence" value="ECO:0007669"/>
    <property type="project" value="UniProtKB-KW"/>
</dbReference>
<keyword evidence="6" id="KW-1185">Reference proteome</keyword>
<dbReference type="Pfam" id="PF00392">
    <property type="entry name" value="GntR"/>
    <property type="match status" value="1"/>
</dbReference>
<keyword evidence="1" id="KW-0805">Transcription regulation</keyword>
<accession>A0A841K3E6</accession>
<gene>
    <name evidence="5" type="ORF">HNQ73_000108</name>
</gene>
<keyword evidence="3" id="KW-0804">Transcription</keyword>
<dbReference type="SMART" id="SM00895">
    <property type="entry name" value="FCD"/>
    <property type="match status" value="1"/>
</dbReference>
<dbReference type="RefSeq" id="WP_183331203.1">
    <property type="nucleotide sequence ID" value="NZ_BMHX01000001.1"/>
</dbReference>
<dbReference type="PROSITE" id="PS50949">
    <property type="entry name" value="HTH_GNTR"/>
    <property type="match status" value="1"/>
</dbReference>
<evidence type="ECO:0000256" key="2">
    <source>
        <dbReference type="ARBA" id="ARBA00023125"/>
    </source>
</evidence>
<evidence type="ECO:0000313" key="6">
    <source>
        <dbReference type="Proteomes" id="UP000588017"/>
    </source>
</evidence>
<dbReference type="InterPro" id="IPR011711">
    <property type="entry name" value="GntR_C"/>
</dbReference>
<dbReference type="PANTHER" id="PTHR43537:SF45">
    <property type="entry name" value="GNTR FAMILY REGULATORY PROTEIN"/>
    <property type="match status" value="1"/>
</dbReference>
<comment type="caution">
    <text evidence="5">The sequence shown here is derived from an EMBL/GenBank/DDBJ whole genome shotgun (WGS) entry which is preliminary data.</text>
</comment>
<dbReference type="Gene3D" id="1.10.10.10">
    <property type="entry name" value="Winged helix-like DNA-binding domain superfamily/Winged helix DNA-binding domain"/>
    <property type="match status" value="1"/>
</dbReference>
<dbReference type="Pfam" id="PF07729">
    <property type="entry name" value="FCD"/>
    <property type="match status" value="1"/>
</dbReference>
<protein>
    <submittedName>
        <fullName evidence="5">DNA-binding GntR family transcriptional regulator</fullName>
    </submittedName>
</protein>
<reference evidence="5 6" key="1">
    <citation type="submission" date="2020-08" db="EMBL/GenBank/DDBJ databases">
        <title>Genomic Encyclopedia of Type Strains, Phase IV (KMG-IV): sequencing the most valuable type-strain genomes for metagenomic binning, comparative biology and taxonomic classification.</title>
        <authorList>
            <person name="Goeker M."/>
        </authorList>
    </citation>
    <scope>NUCLEOTIDE SEQUENCE [LARGE SCALE GENOMIC DNA]</scope>
    <source>
        <strain evidence="5 6">DSM 101465</strain>
    </source>
</reference>
<evidence type="ECO:0000313" key="5">
    <source>
        <dbReference type="EMBL" id="MBB6166500.1"/>
    </source>
</evidence>
<evidence type="ECO:0000259" key="4">
    <source>
        <dbReference type="PROSITE" id="PS50949"/>
    </source>
</evidence>
<sequence length="227" mass="24292">MMSSISSDTCSPGADEARSLAEQAYRAIEDMVVRLDLPPGARLTENDLSQRVGFGRTPVREALQRLHYDGLVRVFPRKGIAVSEVNPLDVLVALDVYAAVERLVAAAAARRAGRAEEALAEQMAGAMARAAAVGDIGGFVETDKAIDRILAELSGNPYAARALVPLQAMARRAWLFFRRESDLAPAAERHAELLKAVCSGDAEAAEAAAESLVAHVRETIKEAVSRL</sequence>
<feature type="domain" description="HTH gntR-type" evidence="4">
    <location>
        <begin position="18"/>
        <end position="85"/>
    </location>
</feature>
<dbReference type="SMART" id="SM00345">
    <property type="entry name" value="HTH_GNTR"/>
    <property type="match status" value="1"/>
</dbReference>